<name>A0ABW9KF41_9BACT</name>
<dbReference type="Proteomes" id="UP001634747">
    <property type="component" value="Unassembled WGS sequence"/>
</dbReference>
<feature type="domain" description="LptD C-terminal" evidence="2">
    <location>
        <begin position="318"/>
        <end position="575"/>
    </location>
</feature>
<reference evidence="4 5" key="1">
    <citation type="submission" date="2024-12" db="EMBL/GenBank/DDBJ databases">
        <authorList>
            <person name="Lee Y."/>
        </authorList>
    </citation>
    <scope>NUCLEOTIDE SEQUENCE [LARGE SCALE GENOMIC DNA]</scope>
    <source>
        <strain evidence="4 5">03SUJ4</strain>
    </source>
</reference>
<protein>
    <submittedName>
        <fullName evidence="4">LPS-assembly protein LptD</fullName>
    </submittedName>
</protein>
<feature type="compositionally biased region" description="Low complexity" evidence="1">
    <location>
        <begin position="607"/>
        <end position="658"/>
    </location>
</feature>
<dbReference type="PANTHER" id="PTHR30189:SF1">
    <property type="entry name" value="LPS-ASSEMBLY PROTEIN LPTD"/>
    <property type="match status" value="1"/>
</dbReference>
<evidence type="ECO:0000313" key="4">
    <source>
        <dbReference type="EMBL" id="MFN2974254.1"/>
    </source>
</evidence>
<organism evidence="4 5">
    <name type="scientific">Terriglobus aquaticus</name>
    <dbReference type="NCBI Taxonomy" id="940139"/>
    <lineage>
        <taxon>Bacteria</taxon>
        <taxon>Pseudomonadati</taxon>
        <taxon>Acidobacteriota</taxon>
        <taxon>Terriglobia</taxon>
        <taxon>Terriglobales</taxon>
        <taxon>Acidobacteriaceae</taxon>
        <taxon>Terriglobus</taxon>
    </lineage>
</organism>
<evidence type="ECO:0000259" key="3">
    <source>
        <dbReference type="Pfam" id="PF19838"/>
    </source>
</evidence>
<dbReference type="PANTHER" id="PTHR30189">
    <property type="entry name" value="LPS-ASSEMBLY PROTEIN"/>
    <property type="match status" value="1"/>
</dbReference>
<sequence>MSADAPSGDTPAATALPEDPAASRYPMLEELQARHTNAADLQYDHAQYAAGHLILDGHVTIVYAGYTFTADHVDYDRNTGQLNASGHLKLTGGKSDESVQASHGTLNLRTQAGTFYDVAGSVGLRQGSGSRIYTVGNPFLFQGRMLVKHGPEDFELFDGSVTSCQLPHPDWRLSSAHFVVHNGKAAAHGTVFRLLNVPVLYLPVISHPVPQQGADQRQSGILIPVVGQSSTKGFILGEQIYFALSRSTDMTVGAEYFSRRGWQQSATFRWRGRGLDFLNAHYSNLLDRGFQGTVLQAGPNGTVTSTVGYVNQGGEDILVSGRKDFTPHLRSAVNAEYLSSYAYRQAFTDTFNQAVATDIVSDAFATWQNNGYIGSIEGDRYQGLKRTITGEQVRILHLPQLDGETTEHRIGNTPLLWTAMVQSSAIKRTQGTGTASTQFNTGVVERFDVRPSLSLPLHFDGFALRGTVAVRDTWYSASRVAAPLPGPTPVERSGSLNRSAFEAEAEFRTPVLERTFQGGPFHKLLGRDIRHTIEPMVRYRYVTGVNEFNRTLRFDARDVLSNTNEVEYGVTQRLFLRPARVRPCEVGELPNADDGFLGGTPAPRAIPGLGPAASSSTATSAGTPEAPASPQDPSATGTASAATADTTGGTTPETMGDGANPGIPVSHPRVVSPEDAVPTCGGTRESLRWRIVQRRYLNETFGKNVLVAGATAAPTAANPFPQPQPIRNVLETTLDLSGVAFLTGQPRALSPIVSELRLSATSHLDVEWDMNYDTVLNKFTQSNTFLDVHNGDWFGGVSYARLNAPGRFQRLDVNTDQNTTSLLSDFSQMRMLLGYGTPLKRGFSAAANVGLDLTIPQPQYGALEVNYNWNCCGLSVEYRKYELGSVRNENSYRFNFTLANIGTAGNLRRAERLF</sequence>
<dbReference type="InterPro" id="IPR045659">
    <property type="entry name" value="LptD_2"/>
</dbReference>
<keyword evidence="5" id="KW-1185">Reference proteome</keyword>
<dbReference type="HAMAP" id="MF_01411">
    <property type="entry name" value="LPS_assembly_LptD"/>
    <property type="match status" value="1"/>
</dbReference>
<evidence type="ECO:0000259" key="2">
    <source>
        <dbReference type="Pfam" id="PF04453"/>
    </source>
</evidence>
<proteinExistence type="inferred from homology"/>
<evidence type="ECO:0000256" key="1">
    <source>
        <dbReference type="SAM" id="MobiDB-lite"/>
    </source>
</evidence>
<dbReference type="InterPro" id="IPR020889">
    <property type="entry name" value="LipoPS_assembly_LptD"/>
</dbReference>
<evidence type="ECO:0000313" key="5">
    <source>
        <dbReference type="Proteomes" id="UP001634747"/>
    </source>
</evidence>
<feature type="domain" description="LPS-assembly protein LptD central" evidence="3">
    <location>
        <begin position="192"/>
        <end position="273"/>
    </location>
</feature>
<comment type="caution">
    <text evidence="4">The sequence shown here is derived from an EMBL/GenBank/DDBJ whole genome shotgun (WGS) entry which is preliminary data.</text>
</comment>
<dbReference type="InterPro" id="IPR050218">
    <property type="entry name" value="LptD"/>
</dbReference>
<dbReference type="EMBL" id="JBJYXY010000001">
    <property type="protein sequence ID" value="MFN2974254.1"/>
    <property type="molecule type" value="Genomic_DNA"/>
</dbReference>
<dbReference type="RefSeq" id="WP_263414176.1">
    <property type="nucleotide sequence ID" value="NZ_BAABBH010000001.1"/>
</dbReference>
<dbReference type="Pfam" id="PF04453">
    <property type="entry name" value="LptD"/>
    <property type="match status" value="1"/>
</dbReference>
<dbReference type="InterPro" id="IPR007543">
    <property type="entry name" value="LptD_C"/>
</dbReference>
<accession>A0ABW9KF41</accession>
<gene>
    <name evidence="4" type="ORF">ACK2TP_00620</name>
</gene>
<feature type="region of interest" description="Disordered" evidence="1">
    <location>
        <begin position="589"/>
        <end position="681"/>
    </location>
</feature>
<dbReference type="Pfam" id="PF19838">
    <property type="entry name" value="LptD_2"/>
    <property type="match status" value="1"/>
</dbReference>
<feature type="region of interest" description="Disordered" evidence="1">
    <location>
        <begin position="1"/>
        <end position="21"/>
    </location>
</feature>